<evidence type="ECO:0000313" key="3">
    <source>
        <dbReference type="EMBL" id="ANH56397.1"/>
    </source>
</evidence>
<feature type="region of interest" description="Disordered" evidence="1">
    <location>
        <begin position="269"/>
        <end position="316"/>
    </location>
</feature>
<dbReference type="GO" id="GO:0005975">
    <property type="term" value="P:carbohydrate metabolic process"/>
    <property type="evidence" value="ECO:0007669"/>
    <property type="project" value="InterPro"/>
</dbReference>
<feature type="non-terminal residue" evidence="3">
    <location>
        <position position="335"/>
    </location>
</feature>
<dbReference type="GO" id="GO:0031505">
    <property type="term" value="P:fungal-type cell wall organization"/>
    <property type="evidence" value="ECO:0007669"/>
    <property type="project" value="TreeGrafter"/>
</dbReference>
<dbReference type="EMBL" id="KU202487">
    <property type="protein sequence ID" value="ANH56397.1"/>
    <property type="molecule type" value="Genomic_DNA"/>
</dbReference>
<dbReference type="GO" id="GO:0004553">
    <property type="term" value="F:hydrolase activity, hydrolyzing O-glycosyl compounds"/>
    <property type="evidence" value="ECO:0007669"/>
    <property type="project" value="InterPro"/>
</dbReference>
<dbReference type="PROSITE" id="PS51762">
    <property type="entry name" value="GH16_2"/>
    <property type="match status" value="1"/>
</dbReference>
<dbReference type="InterPro" id="IPR000757">
    <property type="entry name" value="Beta-glucanase-like"/>
</dbReference>
<organism evidence="3">
    <name type="scientific">Hypocrella siamensis</name>
    <dbReference type="NCBI Taxonomy" id="696354"/>
    <lineage>
        <taxon>Eukaryota</taxon>
        <taxon>Fungi</taxon>
        <taxon>Dikarya</taxon>
        <taxon>Ascomycota</taxon>
        <taxon>Pezizomycotina</taxon>
        <taxon>Sordariomycetes</taxon>
        <taxon>Hypocreomycetidae</taxon>
        <taxon>Hypocreales</taxon>
        <taxon>Clavicipitaceae</taxon>
        <taxon>Hypocrella</taxon>
    </lineage>
</organism>
<dbReference type="PANTHER" id="PTHR10963:SF68">
    <property type="entry name" value="GLYCOSIDASE CRH1-RELATED"/>
    <property type="match status" value="1"/>
</dbReference>
<feature type="non-terminal residue" evidence="3">
    <location>
        <position position="1"/>
    </location>
</feature>
<proteinExistence type="predicted"/>
<dbReference type="InterPro" id="IPR013320">
    <property type="entry name" value="ConA-like_dom_sf"/>
</dbReference>
<reference evidence="3" key="1">
    <citation type="journal article" date="2016" name="BMC Genomics">
        <title>Genome sequence and comparative analysis of clavicipitaceous insect-pathogenic fungus Aschersonia badia with Metarhizium spp.</title>
        <authorList>
            <person name="Agrawal Y."/>
            <person name="Narwani T."/>
            <person name="Subramanian S."/>
        </authorList>
    </citation>
    <scope>NUCLEOTIDE SEQUENCE</scope>
    <source>
        <strain evidence="3">MTCC 10142</strain>
    </source>
</reference>
<dbReference type="SUPFAM" id="SSF49899">
    <property type="entry name" value="Concanavalin A-like lectins/glucanases"/>
    <property type="match status" value="1"/>
</dbReference>
<dbReference type="Gene3D" id="2.60.120.200">
    <property type="match status" value="1"/>
</dbReference>
<accession>A0A173GN32</accession>
<evidence type="ECO:0000256" key="1">
    <source>
        <dbReference type="SAM" id="MobiDB-lite"/>
    </source>
</evidence>
<feature type="domain" description="GH16" evidence="2">
    <location>
        <begin position="1"/>
        <end position="222"/>
    </location>
</feature>
<protein>
    <recommendedName>
        <fullName evidence="2">GH16 domain-containing protein</fullName>
    </recommendedName>
</protein>
<sequence>PPPDCPPDPAFAGQASFDFSTSSWDKDLLDFWRIDEDTANDRRRLDFDADDADGVAVGLWKAGDAPTLASKKYLLFGKVSVTMRAAVGTGLVTAMVLQSDSGDEIDWELLGAYPKQAQTNYFFNGQAFYSTYNTSYALGTNTTSDSPHTYAVEWTESIIRFSINNVVLKTWRRGDIPPARWPQTPMHIKLGAWSVGNDSDRGTVVWAGGMPDWSEDPEHGPRRAYFHRVEVLDYAGHCGSVSSSSDGRVEYQYDERTVGWENVRIAGCEARPGGPPLQSPSPVMTTTSTSSAAAPAQGSTQTGQPNEESGGEATRPSWSLVGALMMVVLLAPAMR</sequence>
<evidence type="ECO:0000259" key="2">
    <source>
        <dbReference type="PROSITE" id="PS51762"/>
    </source>
</evidence>
<dbReference type="InterPro" id="IPR050546">
    <property type="entry name" value="Glycosyl_Hydrlase_16"/>
</dbReference>
<name>A0A173GN32_9HYPO</name>
<dbReference type="PANTHER" id="PTHR10963">
    <property type="entry name" value="GLYCOSYL HYDROLASE-RELATED"/>
    <property type="match status" value="1"/>
</dbReference>
<dbReference type="Pfam" id="PF00722">
    <property type="entry name" value="Glyco_hydro_16"/>
    <property type="match status" value="1"/>
</dbReference>
<feature type="compositionally biased region" description="Low complexity" evidence="1">
    <location>
        <begin position="280"/>
        <end position="304"/>
    </location>
</feature>
<dbReference type="GO" id="GO:0009277">
    <property type="term" value="C:fungal-type cell wall"/>
    <property type="evidence" value="ECO:0007669"/>
    <property type="project" value="TreeGrafter"/>
</dbReference>
<dbReference type="AlphaFoldDB" id="A0A173GN32"/>
<dbReference type="GO" id="GO:0016757">
    <property type="term" value="F:glycosyltransferase activity"/>
    <property type="evidence" value="ECO:0007669"/>
    <property type="project" value="TreeGrafter"/>
</dbReference>